<keyword evidence="2" id="KW-1185">Reference proteome</keyword>
<organism evidence="1 2">
    <name type="scientific">Fructilactobacillus lindneri DSM 20690 = JCM 11027</name>
    <dbReference type="NCBI Taxonomy" id="1122148"/>
    <lineage>
        <taxon>Bacteria</taxon>
        <taxon>Bacillati</taxon>
        <taxon>Bacillota</taxon>
        <taxon>Bacilli</taxon>
        <taxon>Lactobacillales</taxon>
        <taxon>Lactobacillaceae</taxon>
        <taxon>Fructilactobacillus</taxon>
    </lineage>
</organism>
<protein>
    <submittedName>
        <fullName evidence="1">Uncharacterized protein</fullName>
    </submittedName>
</protein>
<accession>A0A0R2JNI2</accession>
<reference evidence="1 2" key="1">
    <citation type="journal article" date="2015" name="Genome Announc.">
        <title>Expanding the biotechnology potential of lactobacilli through comparative genomics of 213 strains and associated genera.</title>
        <authorList>
            <person name="Sun Z."/>
            <person name="Harris H.M."/>
            <person name="McCann A."/>
            <person name="Guo C."/>
            <person name="Argimon S."/>
            <person name="Zhang W."/>
            <person name="Yang X."/>
            <person name="Jeffery I.B."/>
            <person name="Cooney J.C."/>
            <person name="Kagawa T.F."/>
            <person name="Liu W."/>
            <person name="Song Y."/>
            <person name="Salvetti E."/>
            <person name="Wrobel A."/>
            <person name="Rasinkangas P."/>
            <person name="Parkhill J."/>
            <person name="Rea M.C."/>
            <person name="O'Sullivan O."/>
            <person name="Ritari J."/>
            <person name="Douillard F.P."/>
            <person name="Paul Ross R."/>
            <person name="Yang R."/>
            <person name="Briner A.E."/>
            <person name="Felis G.E."/>
            <person name="de Vos W.M."/>
            <person name="Barrangou R."/>
            <person name="Klaenhammer T.R."/>
            <person name="Caufield P.W."/>
            <person name="Cui Y."/>
            <person name="Zhang H."/>
            <person name="O'Toole P.W."/>
        </authorList>
    </citation>
    <scope>NUCLEOTIDE SEQUENCE [LARGE SCALE GENOMIC DNA]</scope>
    <source>
        <strain evidence="1 2">DSM 20690</strain>
    </source>
</reference>
<evidence type="ECO:0000313" key="1">
    <source>
        <dbReference type="EMBL" id="KRN78713.1"/>
    </source>
</evidence>
<sequence length="389" mass="44025">MNNYQSSELIKNLHDSLQNHTLVNVIQGNSSIFYTGMVIALDNQGVILTTYTEDGLANGLAYLTFEDISDVDFYSEDITKMEARIGAAQKLDLIGTKPAEIKLNQKVDLLTQVLGNAFVYQQPILLIKNNGTMMEGFVTSLGKRQVQLSTFDKFDSSNGGHADVLKSEVRSIEFLGLELNLLSKSKKLLLTNHIKTVEVNEQLQIYASLQRAMESGRRIIMIPKINPELFFIGQVKAVNAEAVIFSVVDMNGQFGGYELIRLDEIGELVLKSDYLRLINHFVSLNLANNTYKQPILNDERSFDDSVNMFEALLNQAMVFKRFLRIKTKDGESYFGVPFKIGSDRISLRYIDKNNPYATKRKRMNISEIDEIAFDYLEAVLARKRIMGIN</sequence>
<dbReference type="RefSeq" id="WP_054645943.1">
    <property type="nucleotide sequence ID" value="NZ_FUXS01000002.1"/>
</dbReference>
<evidence type="ECO:0000313" key="2">
    <source>
        <dbReference type="Proteomes" id="UP000051565"/>
    </source>
</evidence>
<proteinExistence type="predicted"/>
<dbReference type="AlphaFoldDB" id="A0A0R2JNI2"/>
<comment type="caution">
    <text evidence="1">The sequence shown here is derived from an EMBL/GenBank/DDBJ whole genome shotgun (WGS) entry which is preliminary data.</text>
</comment>
<dbReference type="Proteomes" id="UP000051565">
    <property type="component" value="Unassembled WGS sequence"/>
</dbReference>
<gene>
    <name evidence="1" type="ORF">IV52_GL000990</name>
</gene>
<dbReference type="STRING" id="53444.AYR59_03165"/>
<name>A0A0R2JNI2_9LACO</name>
<dbReference type="GeneID" id="61249876"/>
<dbReference type="EMBL" id="JQBT01000033">
    <property type="protein sequence ID" value="KRN78713.1"/>
    <property type="molecule type" value="Genomic_DNA"/>
</dbReference>
<dbReference type="PATRIC" id="fig|1122148.6.peg.1016"/>
<dbReference type="OrthoDB" id="2313946at2"/>